<comment type="caution">
    <text evidence="1">The sequence shown here is derived from an EMBL/GenBank/DDBJ whole genome shotgun (WGS) entry which is preliminary data.</text>
</comment>
<reference evidence="1" key="1">
    <citation type="submission" date="2021-09" db="EMBL/GenBank/DDBJ databases">
        <authorList>
            <consortium name="AG Swart"/>
            <person name="Singh M."/>
            <person name="Singh A."/>
            <person name="Seah K."/>
            <person name="Emmerich C."/>
        </authorList>
    </citation>
    <scope>NUCLEOTIDE SEQUENCE</scope>
    <source>
        <strain evidence="1">ATCC30299</strain>
    </source>
</reference>
<proteinExistence type="predicted"/>
<gene>
    <name evidence="1" type="ORF">BSTOLATCC_MIC47900</name>
</gene>
<dbReference type="EMBL" id="CAJZBQ010000047">
    <property type="protein sequence ID" value="CAG9329064.1"/>
    <property type="molecule type" value="Genomic_DNA"/>
</dbReference>
<accession>A0AAU9JVC7</accession>
<dbReference type="AlphaFoldDB" id="A0AAU9JVC7"/>
<organism evidence="1 2">
    <name type="scientific">Blepharisma stoltei</name>
    <dbReference type="NCBI Taxonomy" id="1481888"/>
    <lineage>
        <taxon>Eukaryota</taxon>
        <taxon>Sar</taxon>
        <taxon>Alveolata</taxon>
        <taxon>Ciliophora</taxon>
        <taxon>Postciliodesmatophora</taxon>
        <taxon>Heterotrichea</taxon>
        <taxon>Heterotrichida</taxon>
        <taxon>Blepharismidae</taxon>
        <taxon>Blepharisma</taxon>
    </lineage>
</organism>
<keyword evidence="2" id="KW-1185">Reference proteome</keyword>
<name>A0AAU9JVC7_9CILI</name>
<sequence>MKINRRQTSKEVQYQNYLKSQPEGDPLYLPYSKIEHKSNLPRCHPDHIRMIRIIPDKGYIHDPSNFMLPIPKKEFAKKYESNERVQGVCCKISNLLKASRKITGIENLNYIYLITGKRIKSFAQVPDYVTDLVVSESENLEGVGCGLFLTSMPAMMRKSSKSTAVSTSTNFPTQKLSEKPSMKLDKYIADKHKYESIESLIRDYPIPILSRLLKGDKLSMPSDKSKIEAIEERNQKYSAKFMETCRKVEVEDTNFELMPLNEYKRSKSVSPIKKSNPIVSENIDEINFSSGSDEIEEEKKNFSHKLNQIQLKSQTSRQRRQSRLSGPPEAVENFLRRYGLNIRDYQKISNEYKILVMVSSSEKKGFSMKEDTYWKNGENEQHTIAVSYLLASYDFFQKMPQIMQQILFEYFGIEKTIDFQTWICIASNLIYKCSKKPAKIDFICDFLPGKYKRIHALFQQVLKKNVDALKDFKNYECFDLKFNLKRERLKEVFKDGLIQVNEIIDILTSFLNKK</sequence>
<evidence type="ECO:0000313" key="1">
    <source>
        <dbReference type="EMBL" id="CAG9329064.1"/>
    </source>
</evidence>
<evidence type="ECO:0000313" key="2">
    <source>
        <dbReference type="Proteomes" id="UP001162131"/>
    </source>
</evidence>
<dbReference type="Proteomes" id="UP001162131">
    <property type="component" value="Unassembled WGS sequence"/>
</dbReference>
<protein>
    <submittedName>
        <fullName evidence="1">Uncharacterized protein</fullName>
    </submittedName>
</protein>